<organism evidence="1 2">
    <name type="scientific">Hibiscus sabdariffa</name>
    <name type="common">roselle</name>
    <dbReference type="NCBI Taxonomy" id="183260"/>
    <lineage>
        <taxon>Eukaryota</taxon>
        <taxon>Viridiplantae</taxon>
        <taxon>Streptophyta</taxon>
        <taxon>Embryophyta</taxon>
        <taxon>Tracheophyta</taxon>
        <taxon>Spermatophyta</taxon>
        <taxon>Magnoliopsida</taxon>
        <taxon>eudicotyledons</taxon>
        <taxon>Gunneridae</taxon>
        <taxon>Pentapetalae</taxon>
        <taxon>rosids</taxon>
        <taxon>malvids</taxon>
        <taxon>Malvales</taxon>
        <taxon>Malvaceae</taxon>
        <taxon>Malvoideae</taxon>
        <taxon>Hibiscus</taxon>
    </lineage>
</organism>
<sequence>MAKSIYHQSVTLKTWLVGRWGESLDDFSENDENIVPITEDDEFELLDADDVNILRTAAVKGNDLDMEDDVWATAVARLGLVEDPIVWGFVQTEPIVEDVWANAVARMKLVDEPVAWGYVQPGPNQRGRGHWMQVASALCRPVAPSADCGWRRLYATRCSVTEPAAVQLDRVQ</sequence>
<reference evidence="1 2" key="1">
    <citation type="journal article" date="2024" name="G3 (Bethesda)">
        <title>Genome assembly of Hibiscus sabdariffa L. provides insights into metabolisms of medicinal natural products.</title>
        <authorList>
            <person name="Kim T."/>
        </authorList>
    </citation>
    <scope>NUCLEOTIDE SEQUENCE [LARGE SCALE GENOMIC DNA]</scope>
    <source>
        <strain evidence="1">TK-2024</strain>
        <tissue evidence="1">Old leaves</tissue>
    </source>
</reference>
<comment type="caution">
    <text evidence="1">The sequence shown here is derived from an EMBL/GenBank/DDBJ whole genome shotgun (WGS) entry which is preliminary data.</text>
</comment>
<protein>
    <submittedName>
        <fullName evidence="1">Uncharacterized protein</fullName>
    </submittedName>
</protein>
<dbReference type="EMBL" id="JBBPBN010000022">
    <property type="protein sequence ID" value="KAK9012337.1"/>
    <property type="molecule type" value="Genomic_DNA"/>
</dbReference>
<dbReference type="Proteomes" id="UP001396334">
    <property type="component" value="Unassembled WGS sequence"/>
</dbReference>
<accession>A0ABR2RHZ1</accession>
<name>A0ABR2RHZ1_9ROSI</name>
<evidence type="ECO:0000313" key="1">
    <source>
        <dbReference type="EMBL" id="KAK9012337.1"/>
    </source>
</evidence>
<evidence type="ECO:0000313" key="2">
    <source>
        <dbReference type="Proteomes" id="UP001396334"/>
    </source>
</evidence>
<proteinExistence type="predicted"/>
<gene>
    <name evidence="1" type="ORF">V6N11_040394</name>
</gene>
<keyword evidence="2" id="KW-1185">Reference proteome</keyword>